<comment type="caution">
    <text evidence="1">The sequence shown here is derived from an EMBL/GenBank/DDBJ whole genome shotgun (WGS) entry which is preliminary data.</text>
</comment>
<gene>
    <name evidence="1" type="ORF">NDU88_000021</name>
</gene>
<protein>
    <submittedName>
        <fullName evidence="1">Uncharacterized protein</fullName>
    </submittedName>
</protein>
<evidence type="ECO:0000313" key="2">
    <source>
        <dbReference type="Proteomes" id="UP001066276"/>
    </source>
</evidence>
<dbReference type="AlphaFoldDB" id="A0AAV7N898"/>
<dbReference type="PANTHER" id="PTHR19446">
    <property type="entry name" value="REVERSE TRANSCRIPTASES"/>
    <property type="match status" value="1"/>
</dbReference>
<accession>A0AAV7N898</accession>
<organism evidence="1 2">
    <name type="scientific">Pleurodeles waltl</name>
    <name type="common">Iberian ribbed newt</name>
    <dbReference type="NCBI Taxonomy" id="8319"/>
    <lineage>
        <taxon>Eukaryota</taxon>
        <taxon>Metazoa</taxon>
        <taxon>Chordata</taxon>
        <taxon>Craniata</taxon>
        <taxon>Vertebrata</taxon>
        <taxon>Euteleostomi</taxon>
        <taxon>Amphibia</taxon>
        <taxon>Batrachia</taxon>
        <taxon>Caudata</taxon>
        <taxon>Salamandroidea</taxon>
        <taxon>Salamandridae</taxon>
        <taxon>Pleurodelinae</taxon>
        <taxon>Pleurodeles</taxon>
    </lineage>
</organism>
<keyword evidence="2" id="KW-1185">Reference proteome</keyword>
<evidence type="ECO:0000313" key="1">
    <source>
        <dbReference type="EMBL" id="KAJ1111746.1"/>
    </source>
</evidence>
<name>A0AAV7N898_PLEWA</name>
<reference evidence="1" key="1">
    <citation type="journal article" date="2022" name="bioRxiv">
        <title>Sequencing and chromosome-scale assembly of the giantPleurodeles waltlgenome.</title>
        <authorList>
            <person name="Brown T."/>
            <person name="Elewa A."/>
            <person name="Iarovenko S."/>
            <person name="Subramanian E."/>
            <person name="Araus A.J."/>
            <person name="Petzold A."/>
            <person name="Susuki M."/>
            <person name="Suzuki K.-i.T."/>
            <person name="Hayashi T."/>
            <person name="Toyoda A."/>
            <person name="Oliveira C."/>
            <person name="Osipova E."/>
            <person name="Leigh N.D."/>
            <person name="Simon A."/>
            <person name="Yun M.H."/>
        </authorList>
    </citation>
    <scope>NUCLEOTIDE SEQUENCE</scope>
    <source>
        <strain evidence="1">20211129_DDA</strain>
        <tissue evidence="1">Liver</tissue>
    </source>
</reference>
<dbReference type="EMBL" id="JANPWB010000012">
    <property type="protein sequence ID" value="KAJ1111746.1"/>
    <property type="molecule type" value="Genomic_DNA"/>
</dbReference>
<proteinExistence type="predicted"/>
<sequence length="202" mass="22827">MGKYAVARIYGEGKRPGSTLASTLHPRHKDNALLQIQDNDVWNDATSMVEMFHDYHTGLHKSRSQFDEAAVMDYLIHIAMSRLTDEQRVHSMGPLRPEEIRVALADMLTGKVSGIEGLTVAFYKAYQNLLMPHLVTLFEEMAAGGCRLPTVYEALLIVLFKPEKPADCCSSYRRLYLMKVDAKLYAKILATQKMMNGVLKLF</sequence>
<dbReference type="Proteomes" id="UP001066276">
    <property type="component" value="Chromosome 8"/>
</dbReference>